<accession>A0A026X2I1</accession>
<protein>
    <submittedName>
        <fullName evidence="1">Uncharacterized protein</fullName>
    </submittedName>
</protein>
<dbReference type="Proteomes" id="UP000053097">
    <property type="component" value="Unassembled WGS sequence"/>
</dbReference>
<dbReference type="AlphaFoldDB" id="A0A026X2I1"/>
<sequence length="59" mass="6631">MKQSPVARGTVNIPGGADSFRVHVRWIPADVCTHAIMQNVNKYPTGVEHYRRPPMRVMG</sequence>
<evidence type="ECO:0000313" key="2">
    <source>
        <dbReference type="Proteomes" id="UP000053097"/>
    </source>
</evidence>
<reference evidence="1 2" key="1">
    <citation type="journal article" date="2014" name="Curr. Biol.">
        <title>The genome of the clonal raider ant Cerapachys biroi.</title>
        <authorList>
            <person name="Oxley P.R."/>
            <person name="Ji L."/>
            <person name="Fetter-Pruneda I."/>
            <person name="McKenzie S.K."/>
            <person name="Li C."/>
            <person name="Hu H."/>
            <person name="Zhang G."/>
            <person name="Kronauer D.J."/>
        </authorList>
    </citation>
    <scope>NUCLEOTIDE SEQUENCE [LARGE SCALE GENOMIC DNA]</scope>
</reference>
<proteinExistence type="predicted"/>
<organism evidence="1 2">
    <name type="scientific">Ooceraea biroi</name>
    <name type="common">Clonal raider ant</name>
    <name type="synonym">Cerapachys biroi</name>
    <dbReference type="NCBI Taxonomy" id="2015173"/>
    <lineage>
        <taxon>Eukaryota</taxon>
        <taxon>Metazoa</taxon>
        <taxon>Ecdysozoa</taxon>
        <taxon>Arthropoda</taxon>
        <taxon>Hexapoda</taxon>
        <taxon>Insecta</taxon>
        <taxon>Pterygota</taxon>
        <taxon>Neoptera</taxon>
        <taxon>Endopterygota</taxon>
        <taxon>Hymenoptera</taxon>
        <taxon>Apocrita</taxon>
        <taxon>Aculeata</taxon>
        <taxon>Formicoidea</taxon>
        <taxon>Formicidae</taxon>
        <taxon>Dorylinae</taxon>
        <taxon>Ooceraea</taxon>
    </lineage>
</organism>
<keyword evidence="2" id="KW-1185">Reference proteome</keyword>
<evidence type="ECO:0000313" key="1">
    <source>
        <dbReference type="EMBL" id="EZA62283.1"/>
    </source>
</evidence>
<name>A0A026X2I1_OOCBI</name>
<dbReference type="EMBL" id="KK107024">
    <property type="protein sequence ID" value="EZA62283.1"/>
    <property type="molecule type" value="Genomic_DNA"/>
</dbReference>
<gene>
    <name evidence="1" type="ORF">X777_00651</name>
</gene>